<dbReference type="RefSeq" id="WP_301128617.1">
    <property type="nucleotide sequence ID" value="NZ_JAUHPV010000005.1"/>
</dbReference>
<reference evidence="2" key="1">
    <citation type="submission" date="2023-06" db="EMBL/GenBank/DDBJ databases">
        <title>SYSU T00b26.</title>
        <authorList>
            <person name="Gao L."/>
            <person name="Fang B.-Z."/>
            <person name="Li W.-J."/>
        </authorList>
    </citation>
    <scope>NUCLEOTIDE SEQUENCE</scope>
    <source>
        <strain evidence="2">SYSU T00b26</strain>
    </source>
</reference>
<evidence type="ECO:0000259" key="1">
    <source>
        <dbReference type="Pfam" id="PF00561"/>
    </source>
</evidence>
<dbReference type="InterPro" id="IPR029058">
    <property type="entry name" value="AB_hydrolase_fold"/>
</dbReference>
<feature type="domain" description="AB hydrolase-1" evidence="1">
    <location>
        <begin position="30"/>
        <end position="135"/>
    </location>
</feature>
<dbReference type="SUPFAM" id="SSF53474">
    <property type="entry name" value="alpha/beta-Hydrolases"/>
    <property type="match status" value="1"/>
</dbReference>
<dbReference type="Gene3D" id="3.40.50.1820">
    <property type="entry name" value="alpha/beta hydrolase"/>
    <property type="match status" value="1"/>
</dbReference>
<dbReference type="Proteomes" id="UP001172738">
    <property type="component" value="Unassembled WGS sequence"/>
</dbReference>
<dbReference type="Pfam" id="PF00561">
    <property type="entry name" value="Abhydrolase_1"/>
    <property type="match status" value="1"/>
</dbReference>
<sequence length="300" mass="32291">MTKREIDVAVDGGNLRVAVWEPDGAVRGEVVAVHGITSSHLAWQWLADAAPDLRIVAPDLRGRGRSQEVAPGQGMATHADDLAAVVETLGLDRPVLLGHSMGAFVSVVAAHRHPDIARALILVDGGLPLGIPEGVTADQAMTQVLGPTAQRLQMRFADVDAYLDFWHQHPAFTEAWCAELEDYFAYDLVPADGSLRPATSYDTTARDTEDLIAGEDLPRAWKALALPTWMLTVPRGLTDQPPGLYPEPLLAPLLEGTDVRHTRNPDFNHYTITMTPEGAATVAELLDDALLATPVRGGQA</sequence>
<dbReference type="GO" id="GO:0016787">
    <property type="term" value="F:hydrolase activity"/>
    <property type="evidence" value="ECO:0007669"/>
    <property type="project" value="UniProtKB-KW"/>
</dbReference>
<evidence type="ECO:0000313" key="3">
    <source>
        <dbReference type="Proteomes" id="UP001172738"/>
    </source>
</evidence>
<dbReference type="PANTHER" id="PTHR43798">
    <property type="entry name" value="MONOACYLGLYCEROL LIPASE"/>
    <property type="match status" value="1"/>
</dbReference>
<dbReference type="InterPro" id="IPR000073">
    <property type="entry name" value="AB_hydrolase_1"/>
</dbReference>
<comment type="caution">
    <text evidence="2">The sequence shown here is derived from an EMBL/GenBank/DDBJ whole genome shotgun (WGS) entry which is preliminary data.</text>
</comment>
<name>A0ABT8G3J2_9MICO</name>
<dbReference type="EMBL" id="JAUHPV010000005">
    <property type="protein sequence ID" value="MDN4473269.1"/>
    <property type="molecule type" value="Genomic_DNA"/>
</dbReference>
<keyword evidence="3" id="KW-1185">Reference proteome</keyword>
<evidence type="ECO:0000313" key="2">
    <source>
        <dbReference type="EMBL" id="MDN4473269.1"/>
    </source>
</evidence>
<keyword evidence="2" id="KW-0378">Hydrolase</keyword>
<gene>
    <name evidence="2" type="ORF">QQX04_09735</name>
</gene>
<protein>
    <submittedName>
        <fullName evidence="2">Alpha/beta hydrolase</fullName>
    </submittedName>
</protein>
<dbReference type="PANTHER" id="PTHR43798:SF33">
    <property type="entry name" value="HYDROLASE, PUTATIVE (AFU_ORTHOLOGUE AFUA_2G14860)-RELATED"/>
    <property type="match status" value="1"/>
</dbReference>
<accession>A0ABT8G3J2</accession>
<proteinExistence type="predicted"/>
<organism evidence="2 3">
    <name type="scientific">Demequina zhanjiangensis</name>
    <dbReference type="NCBI Taxonomy" id="3051659"/>
    <lineage>
        <taxon>Bacteria</taxon>
        <taxon>Bacillati</taxon>
        <taxon>Actinomycetota</taxon>
        <taxon>Actinomycetes</taxon>
        <taxon>Micrococcales</taxon>
        <taxon>Demequinaceae</taxon>
        <taxon>Demequina</taxon>
    </lineage>
</organism>
<dbReference type="InterPro" id="IPR050266">
    <property type="entry name" value="AB_hydrolase_sf"/>
</dbReference>
<dbReference type="PRINTS" id="PR00111">
    <property type="entry name" value="ABHYDROLASE"/>
</dbReference>